<comment type="similarity">
    <text evidence="3">Belongs to the RBT5 family.</text>
</comment>
<keyword evidence="5" id="KW-0472">Membrane</keyword>
<dbReference type="InterPro" id="IPR008427">
    <property type="entry name" value="Extracellular_membr_CFEM_dom"/>
</dbReference>
<evidence type="ECO:0000256" key="7">
    <source>
        <dbReference type="ARBA" id="ARBA00023157"/>
    </source>
</evidence>
<protein>
    <recommendedName>
        <fullName evidence="11">CFEM domain-containing protein</fullName>
    </recommendedName>
</protein>
<evidence type="ECO:0000256" key="3">
    <source>
        <dbReference type="ARBA" id="ARBA00010031"/>
    </source>
</evidence>
<dbReference type="OrthoDB" id="5431405at2759"/>
<dbReference type="AlphaFoldDB" id="W7HW81"/>
<name>W7HW81_9PEZI</name>
<keyword evidence="6 10" id="KW-0732">Signal</keyword>
<evidence type="ECO:0000256" key="10">
    <source>
        <dbReference type="SAM" id="SignalP"/>
    </source>
</evidence>
<dbReference type="Proteomes" id="UP000024837">
    <property type="component" value="Unassembled WGS sequence"/>
</dbReference>
<feature type="chain" id="PRO_5004895584" description="CFEM domain-containing protein" evidence="10">
    <location>
        <begin position="20"/>
        <end position="742"/>
    </location>
</feature>
<evidence type="ECO:0000256" key="6">
    <source>
        <dbReference type="ARBA" id="ARBA00022729"/>
    </source>
</evidence>
<evidence type="ECO:0000313" key="12">
    <source>
        <dbReference type="EMBL" id="EWC44327.1"/>
    </source>
</evidence>
<evidence type="ECO:0000256" key="5">
    <source>
        <dbReference type="ARBA" id="ARBA00022622"/>
    </source>
</evidence>
<feature type="compositionally biased region" description="Low complexity" evidence="9">
    <location>
        <begin position="435"/>
        <end position="453"/>
    </location>
</feature>
<evidence type="ECO:0000256" key="2">
    <source>
        <dbReference type="ARBA" id="ARBA00004613"/>
    </source>
</evidence>
<evidence type="ECO:0000313" key="13">
    <source>
        <dbReference type="Proteomes" id="UP000024837"/>
    </source>
</evidence>
<dbReference type="GO" id="GO:0098552">
    <property type="term" value="C:side of membrane"/>
    <property type="evidence" value="ECO:0007669"/>
    <property type="project" value="UniProtKB-KW"/>
</dbReference>
<keyword evidence="5" id="KW-0336">GPI-anchor</keyword>
<organism evidence="12 13">
    <name type="scientific">Drechslerella stenobrocha 248</name>
    <dbReference type="NCBI Taxonomy" id="1043628"/>
    <lineage>
        <taxon>Eukaryota</taxon>
        <taxon>Fungi</taxon>
        <taxon>Dikarya</taxon>
        <taxon>Ascomycota</taxon>
        <taxon>Pezizomycotina</taxon>
        <taxon>Orbiliomycetes</taxon>
        <taxon>Orbiliales</taxon>
        <taxon>Orbiliaceae</taxon>
        <taxon>Drechslerella</taxon>
    </lineage>
</organism>
<keyword evidence="4" id="KW-0964">Secreted</keyword>
<proteinExistence type="inferred from homology"/>
<evidence type="ECO:0000256" key="4">
    <source>
        <dbReference type="ARBA" id="ARBA00022525"/>
    </source>
</evidence>
<feature type="region of interest" description="Disordered" evidence="9">
    <location>
        <begin position="435"/>
        <end position="464"/>
    </location>
</feature>
<evidence type="ECO:0000256" key="9">
    <source>
        <dbReference type="SAM" id="MobiDB-lite"/>
    </source>
</evidence>
<keyword evidence="8" id="KW-0449">Lipoprotein</keyword>
<feature type="signal peptide" evidence="10">
    <location>
        <begin position="1"/>
        <end position="19"/>
    </location>
</feature>
<dbReference type="EMBL" id="KI966443">
    <property type="protein sequence ID" value="EWC44327.1"/>
    <property type="molecule type" value="Genomic_DNA"/>
</dbReference>
<feature type="compositionally biased region" description="Low complexity" evidence="9">
    <location>
        <begin position="340"/>
        <end position="351"/>
    </location>
</feature>
<evidence type="ECO:0000256" key="1">
    <source>
        <dbReference type="ARBA" id="ARBA00004589"/>
    </source>
</evidence>
<keyword evidence="5" id="KW-0325">Glycoprotein</keyword>
<evidence type="ECO:0000256" key="8">
    <source>
        <dbReference type="ARBA" id="ARBA00023288"/>
    </source>
</evidence>
<dbReference type="Pfam" id="PF05730">
    <property type="entry name" value="CFEM"/>
    <property type="match status" value="1"/>
</dbReference>
<comment type="subcellular location">
    <subcellularLocation>
        <location evidence="1">Membrane</location>
        <topology evidence="1">Lipid-anchor</topology>
        <topology evidence="1">GPI-anchor</topology>
    </subcellularLocation>
    <subcellularLocation>
        <location evidence="2">Secreted</location>
    </subcellularLocation>
</comment>
<feature type="domain" description="CFEM" evidence="11">
    <location>
        <begin position="513"/>
        <end position="577"/>
    </location>
</feature>
<keyword evidence="13" id="KW-1185">Reference proteome</keyword>
<keyword evidence="7" id="KW-1015">Disulfide bond</keyword>
<sequence>MKGTFQILSALAAVQAASATYVDWTQPFNGGRDKFTPPAYSSEKCTPKQVTGYDFADAPVGNLPKYDNFDFTGYKCQQSKLQRRNGRGTGTKCASSHVEPDRYGNEIKCDKKFSVDEFDVSLEKESTIEFTYGMPDGSSCKQVSKCGTGITPIKNTQCGGAKTVKCKIHKSSKNQKKCGFNVHHVKFRCDSNPSTSTTTTSSTTPAGCNGYNCPGVTTTTSSTTPAGCNGENCPGVTTTSTTTTTPECNGEDCPGYTPSTTTTTASTTAPECNGEDCPGATPSSTTPSVCNGEDCPGATPSSTTTPECNGENCPGDTPSTTTTTTTTAPECNGENCPGDTPSTTATTTTAPECNGENCPGDAPSTTTTTTSAPECNGENCPGATPTTTPGGACRYGGNCDADTTTTTTTSPAGADTTTSSSLACGYGGDCGASTTASDPADVDTTTTPAGVPTPGNPDTDSPTTVPSVCTDYTCTATDIPSNATTTAQYTPPVDTDVPAVTTTYAGPPVPVVTNCPPVLPQCMDTWTKITQCVNSGDIACLCPNTEYINNVAQCVEAWSGDDAEVGRALEYMQGLCADYIPGNPAIVTAVPSYVTLPPVTSGASTVVVSTTITVPYTAPPAGTETPGAVPVYSTQVIATTITVCPVKLVATDPAKPVLVPGTVTAPAYVPAPTVPATTPVDNYTPPVYVPSTLVTAIPTYVPPPVNVTTPNPPVATGSASSVKAFGSIALAGVISIVALILA</sequence>
<dbReference type="GO" id="GO:0005576">
    <property type="term" value="C:extracellular region"/>
    <property type="evidence" value="ECO:0007669"/>
    <property type="project" value="UniProtKB-SubCell"/>
</dbReference>
<reference evidence="12 13" key="1">
    <citation type="submission" date="2013-05" db="EMBL/GenBank/DDBJ databases">
        <title>Drechslerella stenobrocha genome reveals carnivorous origination and mechanical trapping mechanism of predatory fungi.</title>
        <authorList>
            <person name="Liu X."/>
            <person name="Zhang W."/>
            <person name="Liu K."/>
        </authorList>
    </citation>
    <scope>NUCLEOTIDE SEQUENCE [LARGE SCALE GENOMIC DNA]</scope>
    <source>
        <strain evidence="12 13">248</strain>
    </source>
</reference>
<gene>
    <name evidence="12" type="ORF">DRE_01153</name>
</gene>
<evidence type="ECO:0000259" key="11">
    <source>
        <dbReference type="Pfam" id="PF05730"/>
    </source>
</evidence>
<feature type="region of interest" description="Disordered" evidence="9">
    <location>
        <begin position="301"/>
        <end position="380"/>
    </location>
</feature>
<dbReference type="HOGENOM" id="CLU_013457_0_0_1"/>
<accession>W7HW81</accession>